<organism evidence="1 2">
    <name type="scientific">Mesorhizobium retamae</name>
    <dbReference type="NCBI Taxonomy" id="2912854"/>
    <lineage>
        <taxon>Bacteria</taxon>
        <taxon>Pseudomonadati</taxon>
        <taxon>Pseudomonadota</taxon>
        <taxon>Alphaproteobacteria</taxon>
        <taxon>Hyphomicrobiales</taxon>
        <taxon>Phyllobacteriaceae</taxon>
        <taxon>Mesorhizobium</taxon>
    </lineage>
</organism>
<name>A0ABS9QJ54_9HYPH</name>
<keyword evidence="2" id="KW-1185">Reference proteome</keyword>
<dbReference type="Proteomes" id="UP001201701">
    <property type="component" value="Unassembled WGS sequence"/>
</dbReference>
<evidence type="ECO:0000313" key="2">
    <source>
        <dbReference type="Proteomes" id="UP001201701"/>
    </source>
</evidence>
<dbReference type="InterPro" id="IPR011008">
    <property type="entry name" value="Dimeric_a/b-barrel"/>
</dbReference>
<proteinExistence type="predicted"/>
<dbReference type="RefSeq" id="WP_239368456.1">
    <property type="nucleotide sequence ID" value="NZ_JAKREW010000023.1"/>
</dbReference>
<protein>
    <recommendedName>
        <fullName evidence="3">Antibiotic biosynthesis monooxygenase</fullName>
    </recommendedName>
</protein>
<accession>A0ABS9QJ54</accession>
<dbReference type="EMBL" id="JAKREW010000023">
    <property type="protein sequence ID" value="MCG7507375.1"/>
    <property type="molecule type" value="Genomic_DNA"/>
</dbReference>
<gene>
    <name evidence="1" type="ORF">L4923_20280</name>
</gene>
<dbReference type="SUPFAM" id="SSF54909">
    <property type="entry name" value="Dimeric alpha+beta barrel"/>
    <property type="match status" value="1"/>
</dbReference>
<evidence type="ECO:0000313" key="1">
    <source>
        <dbReference type="EMBL" id="MCG7507375.1"/>
    </source>
</evidence>
<reference evidence="1 2" key="1">
    <citation type="submission" date="2022-02" db="EMBL/GenBank/DDBJ databases">
        <title>Draft genome sequence of Mezorhizobium retamae strain IRAMC:0171 isolated from Retama raetam nodules.</title>
        <authorList>
            <person name="Bengaied R."/>
            <person name="Sbissi I."/>
            <person name="Huber K."/>
            <person name="Ghodbane F."/>
            <person name="Nouioui I."/>
            <person name="Tarhouni M."/>
            <person name="Gtari M."/>
        </authorList>
    </citation>
    <scope>NUCLEOTIDE SEQUENCE [LARGE SCALE GENOMIC DNA]</scope>
    <source>
        <strain evidence="1 2">IRAMC:0171</strain>
    </source>
</reference>
<comment type="caution">
    <text evidence="1">The sequence shown here is derived from an EMBL/GenBank/DDBJ whole genome shotgun (WGS) entry which is preliminary data.</text>
</comment>
<sequence>MTQQQQAARIVRVWRGSTSARRADEYEAYLYAEGLPDLKKHAVGVQMLRRDRTDESDFVVMSFWKDIPSMSSFAGSDPRKIRHLERDEEFLTVLPETVEIFEVKASTLPEPLALAYSTTAH</sequence>
<evidence type="ECO:0008006" key="3">
    <source>
        <dbReference type="Google" id="ProtNLM"/>
    </source>
</evidence>